<dbReference type="SUPFAM" id="SSF50486">
    <property type="entry name" value="FMT C-terminal domain-like"/>
    <property type="match status" value="1"/>
</dbReference>
<keyword evidence="5 8" id="KW-0808">Transferase</keyword>
<dbReference type="InterPro" id="IPR044135">
    <property type="entry name" value="Met-tRNA-FMT_C"/>
</dbReference>
<dbReference type="CDD" id="cd08646">
    <property type="entry name" value="FMT_core_Met-tRNA-FMT_N"/>
    <property type="match status" value="1"/>
</dbReference>
<name>U7ULU8_9FIRM</name>
<dbReference type="InterPro" id="IPR036477">
    <property type="entry name" value="Formyl_transf_N_sf"/>
</dbReference>
<feature type="domain" description="Formyl transferase N-terminal" evidence="9">
    <location>
        <begin position="6"/>
        <end position="183"/>
    </location>
</feature>
<dbReference type="Pfam" id="PF00551">
    <property type="entry name" value="Formyl_trans_N"/>
    <property type="match status" value="1"/>
</dbReference>
<dbReference type="Gene3D" id="3.40.50.170">
    <property type="entry name" value="Formyl transferase, N-terminal domain"/>
    <property type="match status" value="1"/>
</dbReference>
<evidence type="ECO:0000256" key="7">
    <source>
        <dbReference type="ARBA" id="ARBA00048558"/>
    </source>
</evidence>
<comment type="catalytic activity">
    <reaction evidence="7 8">
        <text>L-methionyl-tRNA(fMet) + (6R)-10-formyltetrahydrofolate = N-formyl-L-methionyl-tRNA(fMet) + (6S)-5,6,7,8-tetrahydrofolate + H(+)</text>
        <dbReference type="Rhea" id="RHEA:24380"/>
        <dbReference type="Rhea" id="RHEA-COMP:9952"/>
        <dbReference type="Rhea" id="RHEA-COMP:9953"/>
        <dbReference type="ChEBI" id="CHEBI:15378"/>
        <dbReference type="ChEBI" id="CHEBI:57453"/>
        <dbReference type="ChEBI" id="CHEBI:78530"/>
        <dbReference type="ChEBI" id="CHEBI:78844"/>
        <dbReference type="ChEBI" id="CHEBI:195366"/>
        <dbReference type="EC" id="2.1.2.9"/>
    </reaction>
</comment>
<evidence type="ECO:0000256" key="3">
    <source>
        <dbReference type="ARBA" id="ARBA00012261"/>
    </source>
</evidence>
<dbReference type="EC" id="2.1.2.9" evidence="3 8"/>
<evidence type="ECO:0000313" key="11">
    <source>
        <dbReference type="EMBL" id="ERT60256.1"/>
    </source>
</evidence>
<dbReference type="SUPFAM" id="SSF53328">
    <property type="entry name" value="Formyltransferase"/>
    <property type="match status" value="1"/>
</dbReference>
<evidence type="ECO:0000256" key="6">
    <source>
        <dbReference type="ARBA" id="ARBA00022917"/>
    </source>
</evidence>
<comment type="function">
    <text evidence="1 8">Attaches a formyl group to the free amino group of methionyl-tRNA(fMet). The formyl group appears to play a dual role in the initiator identity of N-formylmethionyl-tRNA by promoting its recognition by IF2 and preventing the misappropriation of this tRNA by the elongation apparatus.</text>
</comment>
<dbReference type="PANTHER" id="PTHR11138">
    <property type="entry name" value="METHIONYL-TRNA FORMYLTRANSFERASE"/>
    <property type="match status" value="1"/>
</dbReference>
<evidence type="ECO:0000256" key="1">
    <source>
        <dbReference type="ARBA" id="ARBA00002606"/>
    </source>
</evidence>
<dbReference type="InterPro" id="IPR037022">
    <property type="entry name" value="Formyl_trans_C_sf"/>
</dbReference>
<dbReference type="PANTHER" id="PTHR11138:SF5">
    <property type="entry name" value="METHIONYL-TRNA FORMYLTRANSFERASE, MITOCHONDRIAL"/>
    <property type="match status" value="1"/>
</dbReference>
<feature type="binding site" evidence="8">
    <location>
        <begin position="113"/>
        <end position="116"/>
    </location>
    <ligand>
        <name>(6S)-5,6,7,8-tetrahydrofolate</name>
        <dbReference type="ChEBI" id="CHEBI:57453"/>
    </ligand>
</feature>
<dbReference type="Proteomes" id="UP000017090">
    <property type="component" value="Unassembled WGS sequence"/>
</dbReference>
<gene>
    <name evidence="8 11" type="primary">fmt</name>
    <name evidence="11" type="ORF">HMPREF1250_0990</name>
</gene>
<dbReference type="EMBL" id="AWXA01000025">
    <property type="protein sequence ID" value="ERT60256.1"/>
    <property type="molecule type" value="Genomic_DNA"/>
</dbReference>
<dbReference type="CDD" id="cd08704">
    <property type="entry name" value="Met_tRNA_FMT_C"/>
    <property type="match status" value="1"/>
</dbReference>
<dbReference type="PATRIC" id="fig|1111454.3.peg.973"/>
<feature type="domain" description="Formyl transferase C-terminal" evidence="10">
    <location>
        <begin position="207"/>
        <end position="303"/>
    </location>
</feature>
<evidence type="ECO:0000313" key="12">
    <source>
        <dbReference type="Proteomes" id="UP000017090"/>
    </source>
</evidence>
<dbReference type="STRING" id="1111454.HMPREF1250_0990"/>
<dbReference type="GO" id="GO:0005829">
    <property type="term" value="C:cytosol"/>
    <property type="evidence" value="ECO:0007669"/>
    <property type="project" value="TreeGrafter"/>
</dbReference>
<keyword evidence="6 8" id="KW-0648">Protein biosynthesis</keyword>
<protein>
    <recommendedName>
        <fullName evidence="4 8">Methionyl-tRNA formyltransferase</fullName>
        <ecNumber evidence="3 8">2.1.2.9</ecNumber>
    </recommendedName>
</protein>
<evidence type="ECO:0000259" key="9">
    <source>
        <dbReference type="Pfam" id="PF00551"/>
    </source>
</evidence>
<comment type="caution">
    <text evidence="11">The sequence shown here is derived from an EMBL/GenBank/DDBJ whole genome shotgun (WGS) entry which is preliminary data.</text>
</comment>
<dbReference type="HAMAP" id="MF_00182">
    <property type="entry name" value="Formyl_trans"/>
    <property type="match status" value="1"/>
</dbReference>
<evidence type="ECO:0000256" key="4">
    <source>
        <dbReference type="ARBA" id="ARBA00016014"/>
    </source>
</evidence>
<dbReference type="InterPro" id="IPR002376">
    <property type="entry name" value="Formyl_transf_N"/>
</dbReference>
<organism evidence="11 12">
    <name type="scientific">Megasphaera vaginalis</name>
    <name type="common">ex Srinivasan et al. 2021</name>
    <dbReference type="NCBI Taxonomy" id="1111454"/>
    <lineage>
        <taxon>Bacteria</taxon>
        <taxon>Bacillati</taxon>
        <taxon>Bacillota</taxon>
        <taxon>Negativicutes</taxon>
        <taxon>Veillonellales</taxon>
        <taxon>Veillonellaceae</taxon>
        <taxon>Megasphaera</taxon>
    </lineage>
</organism>
<dbReference type="InterPro" id="IPR041711">
    <property type="entry name" value="Met-tRNA-FMT_N"/>
</dbReference>
<dbReference type="AlphaFoldDB" id="U7ULU8"/>
<accession>U7ULU8</accession>
<dbReference type="eggNOG" id="COG0223">
    <property type="taxonomic scope" value="Bacteria"/>
</dbReference>
<dbReference type="InterPro" id="IPR005794">
    <property type="entry name" value="Fmt"/>
</dbReference>
<proteinExistence type="inferred from homology"/>
<dbReference type="InterPro" id="IPR005793">
    <property type="entry name" value="Formyl_trans_C"/>
</dbReference>
<dbReference type="Gene3D" id="3.10.25.10">
    <property type="entry name" value="Formyl transferase, C-terminal domain"/>
    <property type="match status" value="1"/>
</dbReference>
<dbReference type="NCBIfam" id="TIGR00460">
    <property type="entry name" value="fmt"/>
    <property type="match status" value="1"/>
</dbReference>
<evidence type="ECO:0000256" key="8">
    <source>
        <dbReference type="HAMAP-Rule" id="MF_00182"/>
    </source>
</evidence>
<keyword evidence="12" id="KW-1185">Reference proteome</keyword>
<evidence type="ECO:0000256" key="5">
    <source>
        <dbReference type="ARBA" id="ARBA00022679"/>
    </source>
</evidence>
<evidence type="ECO:0000256" key="2">
    <source>
        <dbReference type="ARBA" id="ARBA00010699"/>
    </source>
</evidence>
<dbReference type="Pfam" id="PF02911">
    <property type="entry name" value="Formyl_trans_C"/>
    <property type="match status" value="1"/>
</dbReference>
<evidence type="ECO:0000259" key="10">
    <source>
        <dbReference type="Pfam" id="PF02911"/>
    </source>
</evidence>
<dbReference type="GO" id="GO:0004479">
    <property type="term" value="F:methionyl-tRNA formyltransferase activity"/>
    <property type="evidence" value="ECO:0007669"/>
    <property type="project" value="UniProtKB-UniRule"/>
</dbReference>
<reference evidence="11 12" key="1">
    <citation type="submission" date="2013-09" db="EMBL/GenBank/DDBJ databases">
        <authorList>
            <person name="Durkin A.S."/>
            <person name="Haft D.R."/>
            <person name="McCorrison J."/>
            <person name="Torralba M."/>
            <person name="Gillis M."/>
            <person name="Haft D.H."/>
            <person name="Methe B."/>
            <person name="Sutton G."/>
            <person name="Nelson K.E."/>
        </authorList>
    </citation>
    <scope>NUCLEOTIDE SEQUENCE [LARGE SCALE GENOMIC DNA]</scope>
    <source>
        <strain evidence="11 12">BV3C16-1</strain>
    </source>
</reference>
<sequence length="315" mass="33968">MMEKQRIVFMGTPDFAVPALQAIHAAGHTIAAVFTQPDKQRGRGKKVSFSPVKEAALALGLPVHQPDSLRPAASVALVRSYAPTVIVVIAYGKILPREILDIPPYGCLNVHASLLPRFRGAAPIQYAIKEGDGVSGVTIMGLDEGMDTGPILKQAEIRLTTKETTGTLFAKLAQLGAQTLLPVLAELSQALRQARPQDERLAVYTAKITKEMTNIDWHQDAAVIERWLRTLDPHPGAYTFWQGQRLKIWAADVTEGGDAAPGTIIAVTKKALIVQAGKGALRITELQPESRKRMAAAQFLQSHQPAVGEKLTAAG</sequence>
<comment type="similarity">
    <text evidence="2 8">Belongs to the Fmt family.</text>
</comment>
<dbReference type="InterPro" id="IPR011034">
    <property type="entry name" value="Formyl_transferase-like_C_sf"/>
</dbReference>
<dbReference type="FunFam" id="3.40.50.12230:FF:000001">
    <property type="entry name" value="Methionyl-tRNA formyltransferase"/>
    <property type="match status" value="1"/>
</dbReference>